<name>A0A9X3UHL2_9HYPH</name>
<dbReference type="EMBL" id="JAPJZI010000001">
    <property type="protein sequence ID" value="MDA5398793.1"/>
    <property type="molecule type" value="Genomic_DNA"/>
</dbReference>
<accession>A0A9X3UHL2</accession>
<proteinExistence type="predicted"/>
<protein>
    <submittedName>
        <fullName evidence="2">Uncharacterized protein</fullName>
    </submittedName>
</protein>
<keyword evidence="1" id="KW-1133">Transmembrane helix</keyword>
<keyword evidence="1" id="KW-0812">Transmembrane</keyword>
<sequence>MKHLELWLFLGFFGTFFAAFAVWLYFEVADDRPSLFAEEHIEILSNGGTITNNDPLFAGYERICLFGPKSSEFTDNGCGKFNLAAIALFRDGQCNAYSDRNIPARVMDEYEWECRDLNQQFEIGILGAAEDPTHYLIFDPR</sequence>
<dbReference type="RefSeq" id="WP_267990197.1">
    <property type="nucleotide sequence ID" value="NZ_JAPJZI010000001.1"/>
</dbReference>
<evidence type="ECO:0000256" key="1">
    <source>
        <dbReference type="SAM" id="Phobius"/>
    </source>
</evidence>
<dbReference type="AlphaFoldDB" id="A0A9X3UHL2"/>
<feature type="transmembrane region" description="Helical" evidence="1">
    <location>
        <begin position="6"/>
        <end position="26"/>
    </location>
</feature>
<evidence type="ECO:0000313" key="2">
    <source>
        <dbReference type="EMBL" id="MDA5398793.1"/>
    </source>
</evidence>
<keyword evidence="3" id="KW-1185">Reference proteome</keyword>
<gene>
    <name evidence="2" type="ORF">OQ273_09455</name>
</gene>
<keyword evidence="1" id="KW-0472">Membrane</keyword>
<organism evidence="2 3">
    <name type="scientific">Hoeflea prorocentri</name>
    <dbReference type="NCBI Taxonomy" id="1922333"/>
    <lineage>
        <taxon>Bacteria</taxon>
        <taxon>Pseudomonadati</taxon>
        <taxon>Pseudomonadota</taxon>
        <taxon>Alphaproteobacteria</taxon>
        <taxon>Hyphomicrobiales</taxon>
        <taxon>Rhizobiaceae</taxon>
        <taxon>Hoeflea</taxon>
    </lineage>
</organism>
<comment type="caution">
    <text evidence="2">The sequence shown here is derived from an EMBL/GenBank/DDBJ whole genome shotgun (WGS) entry which is preliminary data.</text>
</comment>
<evidence type="ECO:0000313" key="3">
    <source>
        <dbReference type="Proteomes" id="UP001151234"/>
    </source>
</evidence>
<dbReference type="Proteomes" id="UP001151234">
    <property type="component" value="Unassembled WGS sequence"/>
</dbReference>
<reference evidence="2" key="1">
    <citation type="submission" date="2022-11" db="EMBL/GenBank/DDBJ databases">
        <title>Draft genome sequence of Hoeflea poritis E7-10 and Hoeflea prorocentri PM5-8, separated from scleractinian coral Porites lutea and marine dinoflagellate.</title>
        <authorList>
            <person name="Zhang G."/>
            <person name="Wei Q."/>
            <person name="Cai L."/>
        </authorList>
    </citation>
    <scope>NUCLEOTIDE SEQUENCE</scope>
    <source>
        <strain evidence="2">PM5-8</strain>
    </source>
</reference>